<evidence type="ECO:0000256" key="4">
    <source>
        <dbReference type="ARBA" id="ARBA00022490"/>
    </source>
</evidence>
<comment type="subcellular location">
    <subcellularLocation>
        <location evidence="2">Cytoplasm</location>
    </subcellularLocation>
</comment>
<dbReference type="SUPFAM" id="SSF48013">
    <property type="entry name" value="NusB-like"/>
    <property type="match status" value="1"/>
</dbReference>
<proteinExistence type="inferred from homology"/>
<dbReference type="EMBL" id="FOIL01000016">
    <property type="protein sequence ID" value="SET39210.1"/>
    <property type="molecule type" value="Genomic_DNA"/>
</dbReference>
<dbReference type="PRINTS" id="PR02008">
    <property type="entry name" value="RCMTFAMILY"/>
</dbReference>
<feature type="active site" description="Nucleophile" evidence="13">
    <location>
        <position position="378"/>
    </location>
</feature>
<dbReference type="InterPro" id="IPR049560">
    <property type="entry name" value="MeTrfase_RsmB-F_NOP2_cat"/>
</dbReference>
<dbReference type="InterPro" id="IPR006027">
    <property type="entry name" value="NusB_RsmB_TIM44"/>
</dbReference>
<keyword evidence="4" id="KW-0963">Cytoplasm</keyword>
<feature type="domain" description="SAM-dependent MTase RsmB/NOP-type" evidence="14">
    <location>
        <begin position="167"/>
        <end position="441"/>
    </location>
</feature>
<dbReference type="GO" id="GO:0003723">
    <property type="term" value="F:RNA binding"/>
    <property type="evidence" value="ECO:0007669"/>
    <property type="project" value="UniProtKB-UniRule"/>
</dbReference>
<dbReference type="PANTHER" id="PTHR22807">
    <property type="entry name" value="NOP2 YEAST -RELATED NOL1/NOP2/FMU SUN DOMAIN-CONTAINING"/>
    <property type="match status" value="1"/>
</dbReference>
<feature type="binding site" evidence="13">
    <location>
        <position position="280"/>
    </location>
    <ligand>
        <name>S-adenosyl-L-methionine</name>
        <dbReference type="ChEBI" id="CHEBI:59789"/>
    </ligand>
</feature>
<evidence type="ECO:0000256" key="11">
    <source>
        <dbReference type="ARBA" id="ARBA00031088"/>
    </source>
</evidence>
<dbReference type="PANTHER" id="PTHR22807:SF53">
    <property type="entry name" value="RIBOSOMAL RNA SMALL SUBUNIT METHYLTRANSFERASE B-RELATED"/>
    <property type="match status" value="1"/>
</dbReference>
<dbReference type="PROSITE" id="PS51686">
    <property type="entry name" value="SAM_MT_RSMB_NOP"/>
    <property type="match status" value="1"/>
</dbReference>
<keyword evidence="16" id="KW-1185">Reference proteome</keyword>
<dbReference type="NCBIfam" id="NF011494">
    <property type="entry name" value="PRK14902.1"/>
    <property type="match status" value="1"/>
</dbReference>
<dbReference type="EC" id="2.1.1.176" evidence="3"/>
<dbReference type="OrthoDB" id="9810297at2"/>
<dbReference type="eggNOG" id="COG0781">
    <property type="taxonomic scope" value="Bacteria"/>
</dbReference>
<evidence type="ECO:0000256" key="7">
    <source>
        <dbReference type="ARBA" id="ARBA00022679"/>
    </source>
</evidence>
<dbReference type="InterPro" id="IPR004573">
    <property type="entry name" value="rRNA_ssu_MeTfrase_B"/>
</dbReference>
<sequence length="441" mass="49509">MTTKNTVRDIALDALLEILEHDRYSHIVVGRTLDKFRYLSRQERAFLKRLIEGTVECRIQEDYVIGQFSTVKIKKMKPVIRTILRMSVYQLFHMDSVPDSAVCNEAVKLAMSRGFSGLRGFVNGVLRNIARKKETVTWPDRSVQYSMPQWILDRWDRDCGKEACAAMLKAFSEPSGMTVRVVEGLEPEQVIRSLKEDGAAVTELWPDRRILRLDGVDQPDMLRAFQEGKIRIQDLSSALQGYAAGFKAGDTVIDVCGAPGGKAIHAAELVGPEGHVTVRDLSENKILLTEANIAQTGLSNLTAEVRDASRFAAEDEEACDVLICDLPCSGLGVIGRKPDIRYHASEEAIRDLAKLQRTILETVWKYVKHGGTLVYSTCTVTREENEDNRRWFLEHFPFEAVDITGRFGDGLKDATLKEGYVQLLPGAHPCDGFFIAVFRRI</sequence>
<dbReference type="GO" id="GO:0005737">
    <property type="term" value="C:cytoplasm"/>
    <property type="evidence" value="ECO:0007669"/>
    <property type="project" value="UniProtKB-SubCell"/>
</dbReference>
<dbReference type="InterPro" id="IPR023267">
    <property type="entry name" value="RCMT"/>
</dbReference>
<evidence type="ECO:0000256" key="8">
    <source>
        <dbReference type="ARBA" id="ARBA00022691"/>
    </source>
</evidence>
<comment type="catalytic activity">
    <reaction evidence="12">
        <text>cytidine(967) in 16S rRNA + S-adenosyl-L-methionine = 5-methylcytidine(967) in 16S rRNA + S-adenosyl-L-homocysteine + H(+)</text>
        <dbReference type="Rhea" id="RHEA:42748"/>
        <dbReference type="Rhea" id="RHEA-COMP:10219"/>
        <dbReference type="Rhea" id="RHEA-COMP:10220"/>
        <dbReference type="ChEBI" id="CHEBI:15378"/>
        <dbReference type="ChEBI" id="CHEBI:57856"/>
        <dbReference type="ChEBI" id="CHEBI:59789"/>
        <dbReference type="ChEBI" id="CHEBI:74483"/>
        <dbReference type="ChEBI" id="CHEBI:82748"/>
        <dbReference type="EC" id="2.1.1.176"/>
    </reaction>
</comment>
<dbReference type="eggNOG" id="COG0144">
    <property type="taxonomic scope" value="Bacteria"/>
</dbReference>
<keyword evidence="9 13" id="KW-0694">RNA-binding</keyword>
<evidence type="ECO:0000256" key="2">
    <source>
        <dbReference type="ARBA" id="ARBA00004496"/>
    </source>
</evidence>
<dbReference type="Gene3D" id="1.10.940.10">
    <property type="entry name" value="NusB-like"/>
    <property type="match status" value="1"/>
</dbReference>
<evidence type="ECO:0000256" key="12">
    <source>
        <dbReference type="ARBA" id="ARBA00047283"/>
    </source>
</evidence>
<keyword evidence="6 13" id="KW-0489">Methyltransferase</keyword>
<feature type="binding site" evidence="13">
    <location>
        <position position="325"/>
    </location>
    <ligand>
        <name>S-adenosyl-L-methionine</name>
        <dbReference type="ChEBI" id="CHEBI:59789"/>
    </ligand>
</feature>
<name>A0A1I0E296_9FIRM</name>
<organism evidence="15 16">
    <name type="scientific">[Clostridium] aminophilum</name>
    <dbReference type="NCBI Taxonomy" id="1526"/>
    <lineage>
        <taxon>Bacteria</taxon>
        <taxon>Bacillati</taxon>
        <taxon>Bacillota</taxon>
        <taxon>Clostridia</taxon>
        <taxon>Lachnospirales</taxon>
        <taxon>Lachnospiraceae</taxon>
    </lineage>
</organism>
<dbReference type="InterPro" id="IPR001678">
    <property type="entry name" value="MeTrfase_RsmB-F_NOP2_dom"/>
</dbReference>
<dbReference type="SUPFAM" id="SSF53335">
    <property type="entry name" value="S-adenosyl-L-methionine-dependent methyltransferases"/>
    <property type="match status" value="1"/>
</dbReference>
<dbReference type="STRING" id="1526.SAMN02910262_00607"/>
<feature type="binding site" evidence="13">
    <location>
        <position position="307"/>
    </location>
    <ligand>
        <name>S-adenosyl-L-methionine</name>
        <dbReference type="ChEBI" id="CHEBI:59789"/>
    </ligand>
</feature>
<comment type="caution">
    <text evidence="13">Lacks conserved residue(s) required for the propagation of feature annotation.</text>
</comment>
<evidence type="ECO:0000256" key="1">
    <source>
        <dbReference type="ARBA" id="ARBA00002724"/>
    </source>
</evidence>
<evidence type="ECO:0000256" key="6">
    <source>
        <dbReference type="ARBA" id="ARBA00022603"/>
    </source>
</evidence>
<dbReference type="CDD" id="cd02440">
    <property type="entry name" value="AdoMet_MTases"/>
    <property type="match status" value="1"/>
</dbReference>
<dbReference type="Gene3D" id="3.40.50.150">
    <property type="entry name" value="Vaccinia Virus protein VP39"/>
    <property type="match status" value="1"/>
</dbReference>
<keyword evidence="8 13" id="KW-0949">S-adenosyl-L-methionine</keyword>
<dbReference type="Pfam" id="PF01029">
    <property type="entry name" value="NusB"/>
    <property type="match status" value="1"/>
</dbReference>
<reference evidence="15 16" key="1">
    <citation type="submission" date="2016-10" db="EMBL/GenBank/DDBJ databases">
        <authorList>
            <person name="de Groot N.N."/>
        </authorList>
    </citation>
    <scope>NUCLEOTIDE SEQUENCE [LARGE SCALE GENOMIC DNA]</scope>
    <source>
        <strain evidence="15 16">KH1P1</strain>
    </source>
</reference>
<dbReference type="GO" id="GO:0006355">
    <property type="term" value="P:regulation of DNA-templated transcription"/>
    <property type="evidence" value="ECO:0007669"/>
    <property type="project" value="InterPro"/>
</dbReference>
<evidence type="ECO:0000256" key="13">
    <source>
        <dbReference type="PROSITE-ProRule" id="PRU01023"/>
    </source>
</evidence>
<evidence type="ECO:0000313" key="16">
    <source>
        <dbReference type="Proteomes" id="UP000199820"/>
    </source>
</evidence>
<dbReference type="InterPro" id="IPR035926">
    <property type="entry name" value="NusB-like_sf"/>
</dbReference>
<evidence type="ECO:0000256" key="10">
    <source>
        <dbReference type="ARBA" id="ARBA00030399"/>
    </source>
</evidence>
<comment type="function">
    <text evidence="1">Specifically methylates the cytosine at position 967 (m5C967) of 16S rRNA.</text>
</comment>
<dbReference type="NCBIfam" id="TIGR00563">
    <property type="entry name" value="rsmB"/>
    <property type="match status" value="1"/>
</dbReference>
<gene>
    <name evidence="15" type="ORF">SAMN04487771_101617</name>
</gene>
<dbReference type="Proteomes" id="UP000199820">
    <property type="component" value="Unassembled WGS sequence"/>
</dbReference>
<evidence type="ECO:0000259" key="14">
    <source>
        <dbReference type="PROSITE" id="PS51686"/>
    </source>
</evidence>
<dbReference type="AlphaFoldDB" id="A0A1I0E296"/>
<keyword evidence="5" id="KW-0698">rRNA processing</keyword>
<evidence type="ECO:0000313" key="15">
    <source>
        <dbReference type="EMBL" id="SET39210.1"/>
    </source>
</evidence>
<dbReference type="RefSeq" id="WP_074649275.1">
    <property type="nucleotide sequence ID" value="NZ_FOIL01000016.1"/>
</dbReference>
<keyword evidence="7 13" id="KW-0808">Transferase</keyword>
<protein>
    <recommendedName>
        <fullName evidence="3">16S rRNA (cytosine(967)-C(5))-methyltransferase</fullName>
        <ecNumber evidence="3">2.1.1.176</ecNumber>
    </recommendedName>
    <alternativeName>
        <fullName evidence="10">16S rRNA m5C967 methyltransferase</fullName>
    </alternativeName>
    <alternativeName>
        <fullName evidence="11">rRNA (cytosine-C(5)-)-methyltransferase RsmB</fullName>
    </alternativeName>
</protein>
<evidence type="ECO:0000256" key="9">
    <source>
        <dbReference type="ARBA" id="ARBA00022884"/>
    </source>
</evidence>
<dbReference type="InterPro" id="IPR029063">
    <property type="entry name" value="SAM-dependent_MTases_sf"/>
</dbReference>
<evidence type="ECO:0000256" key="5">
    <source>
        <dbReference type="ARBA" id="ARBA00022552"/>
    </source>
</evidence>
<dbReference type="GO" id="GO:0008649">
    <property type="term" value="F:rRNA methyltransferase activity"/>
    <property type="evidence" value="ECO:0007669"/>
    <property type="project" value="InterPro"/>
</dbReference>
<evidence type="ECO:0000256" key="3">
    <source>
        <dbReference type="ARBA" id="ARBA00012140"/>
    </source>
</evidence>
<comment type="similarity">
    <text evidence="13">Belongs to the class I-like SAM-binding methyltransferase superfamily. RsmB/NOP family.</text>
</comment>
<accession>A0A1I0E296</accession>
<dbReference type="Pfam" id="PF01189">
    <property type="entry name" value="Methyltr_RsmB-F"/>
    <property type="match status" value="1"/>
</dbReference>